<proteinExistence type="inferred from homology"/>
<dbReference type="InterPro" id="IPR004147">
    <property type="entry name" value="ABC1_dom"/>
</dbReference>
<accession>A0A0W7WH32</accession>
<dbReference type="RefSeq" id="WP_058863064.1">
    <property type="nucleotide sequence ID" value="NZ_LPXO01000010.1"/>
</dbReference>
<keyword evidence="3" id="KW-0547">Nucleotide-binding</keyword>
<sequence>MSDPTRPLAVPSSRLSRGVRTGTLTARLMAGMLPGATRALASGRRPDPREMLLTPANMQRLTSELARMRGAAMKLGQLLSMESGDLVPPELAQILARLRADAHHMPPAQLKRVLLDQYGPDALKRFRRFDPRPVAAASIGQVHRAVAQDGRELALKIQYPGIRAAIDADVANLGTLMRYSGLVPAGLDLAPLLDEARTQLHEEADYTREARELTRFADLLADDPEFALPRPHADLSTADILAMDYMPGRPIETVEETDQATRDRVAARLIRLYLREVFDWGQVQTDPNFANFFHDPDSGRTVLLDFGAARSFDAALVDRFRRLMRATAQGEREAIRNALYDIGYMRPETPAAQQETILRMTALVSGALQGGVFDFGDTTLLDRMRREGERLGMEQGFAEVPPMDALFLQRKLAGIVLLATRLRARVDIAAVMAPYLSDAPRPEFCPK</sequence>
<dbReference type="GO" id="GO:0005524">
    <property type="term" value="F:ATP binding"/>
    <property type="evidence" value="ECO:0007669"/>
    <property type="project" value="UniProtKB-KW"/>
</dbReference>
<dbReference type="EMBL" id="LPXO01000010">
    <property type="protein sequence ID" value="KUF09790.1"/>
    <property type="molecule type" value="Genomic_DNA"/>
</dbReference>
<dbReference type="STRING" id="1685382.AVJ23_15170"/>
<reference evidence="6 7" key="1">
    <citation type="submission" date="2015-12" db="EMBL/GenBank/DDBJ databases">
        <authorList>
            <person name="Shamseldin A."/>
            <person name="Moawad H."/>
            <person name="Abd El-Rahim W.M."/>
            <person name="Sadowsky M.J."/>
        </authorList>
    </citation>
    <scope>NUCLEOTIDE SEQUENCE [LARGE SCALE GENOMIC DNA]</scope>
    <source>
        <strain evidence="6 7">SJ5A-1</strain>
    </source>
</reference>
<dbReference type="Proteomes" id="UP000054396">
    <property type="component" value="Unassembled WGS sequence"/>
</dbReference>
<gene>
    <name evidence="6" type="ORF">AVJ23_15170</name>
</gene>
<comment type="caution">
    <text evidence="6">The sequence shown here is derived from an EMBL/GenBank/DDBJ whole genome shotgun (WGS) entry which is preliminary data.</text>
</comment>
<dbReference type="OrthoDB" id="9795390at2"/>
<dbReference type="Pfam" id="PF03109">
    <property type="entry name" value="ABC1"/>
    <property type="match status" value="1"/>
</dbReference>
<dbReference type="PANTHER" id="PTHR43851">
    <property type="match status" value="1"/>
</dbReference>
<keyword evidence="2" id="KW-0808">Transferase</keyword>
<keyword evidence="4" id="KW-0067">ATP-binding</keyword>
<keyword evidence="7" id="KW-1185">Reference proteome</keyword>
<name>A0A0W7WH32_9RHOB</name>
<dbReference type="InterPro" id="IPR051409">
    <property type="entry name" value="Atypical_kinase_ADCK"/>
</dbReference>
<evidence type="ECO:0000256" key="1">
    <source>
        <dbReference type="ARBA" id="ARBA00009670"/>
    </source>
</evidence>
<dbReference type="AlphaFoldDB" id="A0A0W7WH32"/>
<dbReference type="InterPro" id="IPR034646">
    <property type="entry name" value="ADCK3_dom"/>
</dbReference>
<dbReference type="PANTHER" id="PTHR43851:SF3">
    <property type="entry name" value="COENZYME Q8"/>
    <property type="match status" value="1"/>
</dbReference>
<dbReference type="GO" id="GO:0006744">
    <property type="term" value="P:ubiquinone biosynthetic process"/>
    <property type="evidence" value="ECO:0007669"/>
    <property type="project" value="TreeGrafter"/>
</dbReference>
<protein>
    <recommendedName>
        <fullName evidence="5">ABC1 atypical kinase-like domain-containing protein</fullName>
    </recommendedName>
</protein>
<evidence type="ECO:0000256" key="4">
    <source>
        <dbReference type="ARBA" id="ARBA00022840"/>
    </source>
</evidence>
<evidence type="ECO:0000256" key="2">
    <source>
        <dbReference type="ARBA" id="ARBA00022679"/>
    </source>
</evidence>
<evidence type="ECO:0000259" key="5">
    <source>
        <dbReference type="Pfam" id="PF03109"/>
    </source>
</evidence>
<feature type="domain" description="ABC1 atypical kinase-like" evidence="5">
    <location>
        <begin position="98"/>
        <end position="337"/>
    </location>
</feature>
<evidence type="ECO:0000313" key="7">
    <source>
        <dbReference type="Proteomes" id="UP000054396"/>
    </source>
</evidence>
<dbReference type="CDD" id="cd13970">
    <property type="entry name" value="ABC1_ADCK3"/>
    <property type="match status" value="1"/>
</dbReference>
<dbReference type="SUPFAM" id="SSF56112">
    <property type="entry name" value="Protein kinase-like (PK-like)"/>
    <property type="match status" value="1"/>
</dbReference>
<organism evidence="6 7">
    <name type="scientific">Pseudoponticoccus marisrubri</name>
    <dbReference type="NCBI Taxonomy" id="1685382"/>
    <lineage>
        <taxon>Bacteria</taxon>
        <taxon>Pseudomonadati</taxon>
        <taxon>Pseudomonadota</taxon>
        <taxon>Alphaproteobacteria</taxon>
        <taxon>Rhodobacterales</taxon>
        <taxon>Roseobacteraceae</taxon>
        <taxon>Pseudoponticoccus</taxon>
    </lineage>
</organism>
<dbReference type="InterPro" id="IPR011009">
    <property type="entry name" value="Kinase-like_dom_sf"/>
</dbReference>
<evidence type="ECO:0000313" key="6">
    <source>
        <dbReference type="EMBL" id="KUF09790.1"/>
    </source>
</evidence>
<dbReference type="GO" id="GO:0016740">
    <property type="term" value="F:transferase activity"/>
    <property type="evidence" value="ECO:0007669"/>
    <property type="project" value="UniProtKB-KW"/>
</dbReference>
<comment type="similarity">
    <text evidence="1">Belongs to the protein kinase superfamily. ADCK protein kinase family.</text>
</comment>
<evidence type="ECO:0000256" key="3">
    <source>
        <dbReference type="ARBA" id="ARBA00022741"/>
    </source>
</evidence>